<gene>
    <name evidence="2" type="ORF">PRK78_004451</name>
</gene>
<name>A0AAF0DIK7_9EURO</name>
<dbReference type="SUPFAM" id="SSF56645">
    <property type="entry name" value="Acyl-CoA dehydrogenase NM domain-like"/>
    <property type="match status" value="1"/>
</dbReference>
<dbReference type="InterPro" id="IPR009100">
    <property type="entry name" value="AcylCoA_DH/oxidase_NM_dom_sf"/>
</dbReference>
<dbReference type="EMBL" id="CP120628">
    <property type="protein sequence ID" value="WEW58983.1"/>
    <property type="molecule type" value="Genomic_DNA"/>
</dbReference>
<evidence type="ECO:0000256" key="1">
    <source>
        <dbReference type="SAM" id="MobiDB-lite"/>
    </source>
</evidence>
<dbReference type="Gene3D" id="2.40.110.20">
    <property type="match status" value="1"/>
</dbReference>
<reference evidence="2" key="1">
    <citation type="submission" date="2023-03" db="EMBL/GenBank/DDBJ databases">
        <title>Emydomyces testavorans Genome Sequence.</title>
        <authorList>
            <person name="Hoyer L."/>
        </authorList>
    </citation>
    <scope>NUCLEOTIDE SEQUENCE</scope>
    <source>
        <strain evidence="2">16-2883</strain>
    </source>
</reference>
<evidence type="ECO:0000313" key="2">
    <source>
        <dbReference type="EMBL" id="WEW58983.1"/>
    </source>
</evidence>
<keyword evidence="3" id="KW-1185">Reference proteome</keyword>
<dbReference type="InterPro" id="IPR052904">
    <property type="entry name" value="Acyl-CoA_dehydrogenase-like"/>
</dbReference>
<dbReference type="Proteomes" id="UP001219355">
    <property type="component" value="Chromosome 2"/>
</dbReference>
<sequence length="198" mass="21559">MEMVPPNLEIQKKLETDGVDNLGIPLGPWRIDAFKWFSSATDANMTILLAKTNKDGAASAFYAPLHRQVKGSNGNIELNSFQVQHLKNKPGINPVPTAELELKGMRAYLIEKKCEGVKETSTLLNITRLQNAIAAVSYWGRGLAISRAYAKVRAVKNTLLMNMPAHAALLGLSEGQESGPTPAARDNIVPQIQQQAQA</sequence>
<dbReference type="AlphaFoldDB" id="A0AAF0DIK7"/>
<dbReference type="PANTHER" id="PTHR42707">
    <property type="entry name" value="ACYL-COA DEHYDROGENASE"/>
    <property type="match status" value="1"/>
</dbReference>
<protein>
    <submittedName>
        <fullName evidence="2">Uncharacterized protein</fullName>
    </submittedName>
</protein>
<proteinExistence type="predicted"/>
<dbReference type="Gene3D" id="1.20.140.10">
    <property type="entry name" value="Butyryl-CoA Dehydrogenase, subunit A, domain 3"/>
    <property type="match status" value="1"/>
</dbReference>
<feature type="region of interest" description="Disordered" evidence="1">
    <location>
        <begin position="173"/>
        <end position="198"/>
    </location>
</feature>
<dbReference type="GO" id="GO:0003995">
    <property type="term" value="F:acyl-CoA dehydrogenase activity"/>
    <property type="evidence" value="ECO:0007669"/>
    <property type="project" value="TreeGrafter"/>
</dbReference>
<organism evidence="2 3">
    <name type="scientific">Emydomyces testavorans</name>
    <dbReference type="NCBI Taxonomy" id="2070801"/>
    <lineage>
        <taxon>Eukaryota</taxon>
        <taxon>Fungi</taxon>
        <taxon>Dikarya</taxon>
        <taxon>Ascomycota</taxon>
        <taxon>Pezizomycotina</taxon>
        <taxon>Eurotiomycetes</taxon>
        <taxon>Eurotiomycetidae</taxon>
        <taxon>Onygenales</taxon>
        <taxon>Nannizziopsiaceae</taxon>
        <taxon>Emydomyces</taxon>
    </lineage>
</organism>
<accession>A0AAF0DIK7</accession>
<evidence type="ECO:0000313" key="3">
    <source>
        <dbReference type="Proteomes" id="UP001219355"/>
    </source>
</evidence>
<dbReference type="PANTHER" id="PTHR42707:SF2">
    <property type="entry name" value="ACD11 DEHYDROGENASE"/>
    <property type="match status" value="1"/>
</dbReference>